<sequence length="68" mass="7517">MVGLVDTLYLATPFAFGAVFGVGLLISLLQEPERVIDKLRSWWPLLRILALIGKKPARKGTGSSIFKF</sequence>
<keyword evidence="1" id="KW-0472">Membrane</keyword>
<gene>
    <name evidence="2" type="ORF">MAXJ12_33774</name>
</gene>
<dbReference type="EMBL" id="AHAM01000303">
    <property type="protein sequence ID" value="EHK52748.1"/>
    <property type="molecule type" value="Genomic_DNA"/>
</dbReference>
<evidence type="ECO:0000313" key="3">
    <source>
        <dbReference type="Proteomes" id="UP000003250"/>
    </source>
</evidence>
<feature type="transmembrane region" description="Helical" evidence="1">
    <location>
        <begin position="6"/>
        <end position="29"/>
    </location>
</feature>
<evidence type="ECO:0000256" key="1">
    <source>
        <dbReference type="SAM" id="Phobius"/>
    </source>
</evidence>
<evidence type="ECO:0000313" key="2">
    <source>
        <dbReference type="EMBL" id="EHK52748.1"/>
    </source>
</evidence>
<organism evidence="2 3">
    <name type="scientific">Mesorhizobium alhagi CCNWXJ12-2</name>
    <dbReference type="NCBI Taxonomy" id="1107882"/>
    <lineage>
        <taxon>Bacteria</taxon>
        <taxon>Pseudomonadati</taxon>
        <taxon>Pseudomonadota</taxon>
        <taxon>Alphaproteobacteria</taxon>
        <taxon>Hyphomicrobiales</taxon>
        <taxon>Phyllobacteriaceae</taxon>
        <taxon>Allomesorhizobium</taxon>
    </lineage>
</organism>
<accession>H0I2P9</accession>
<reference evidence="2 3" key="1">
    <citation type="journal article" date="2012" name="J. Bacteriol.">
        <title>Draft Genome Sequence of Mesorhizobium alhagi CCNWXJ12-2T, a Novel Salt-Resistant Species Isolated from the Desert of Northwestern China.</title>
        <authorList>
            <person name="Zhou M."/>
            <person name="Chen W."/>
            <person name="Chen H."/>
            <person name="Wei G."/>
        </authorList>
    </citation>
    <scope>NUCLEOTIDE SEQUENCE [LARGE SCALE GENOMIC DNA]</scope>
    <source>
        <strain evidence="2 3">CCNWXJ12-2</strain>
    </source>
</reference>
<dbReference type="PATRIC" id="fig|1107882.3.peg.6522"/>
<dbReference type="RefSeq" id="WP_008840306.1">
    <property type="nucleotide sequence ID" value="NZ_AHAM01000303.1"/>
</dbReference>
<dbReference type="Proteomes" id="UP000003250">
    <property type="component" value="Unassembled WGS sequence"/>
</dbReference>
<protein>
    <submittedName>
        <fullName evidence="2">Uncharacterized protein</fullName>
    </submittedName>
</protein>
<dbReference type="AlphaFoldDB" id="H0I2P9"/>
<name>H0I2P9_9HYPH</name>
<keyword evidence="1" id="KW-1133">Transmembrane helix</keyword>
<keyword evidence="1" id="KW-0812">Transmembrane</keyword>
<proteinExistence type="predicted"/>
<keyword evidence="3" id="KW-1185">Reference proteome</keyword>